<feature type="region of interest" description="Disordered" evidence="1">
    <location>
        <begin position="159"/>
        <end position="200"/>
    </location>
</feature>
<feature type="region of interest" description="Disordered" evidence="1">
    <location>
        <begin position="801"/>
        <end position="823"/>
    </location>
</feature>
<evidence type="ECO:0000313" key="3">
    <source>
        <dbReference type="EnsemblPlants" id="Pp3c3_20920V3.1"/>
    </source>
</evidence>
<dbReference type="RefSeq" id="XP_024369452.1">
    <property type="nucleotide sequence ID" value="XM_024513684.2"/>
</dbReference>
<evidence type="ECO:0000313" key="2">
    <source>
        <dbReference type="EMBL" id="PNR57738.1"/>
    </source>
</evidence>
<dbReference type="PANTHER" id="PTHR34371">
    <property type="entry name" value="OS01G0551000 PROTEIN"/>
    <property type="match status" value="1"/>
</dbReference>
<gene>
    <name evidence="3" type="primary">LOC112279337</name>
    <name evidence="2" type="ORF">PHYPA_004732</name>
</gene>
<dbReference type="EnsemblPlants" id="Pp3c3_20920V3.1">
    <property type="protein sequence ID" value="Pp3c3_20920V3.1"/>
    <property type="gene ID" value="Pp3c3_20920"/>
</dbReference>
<feature type="compositionally biased region" description="Polar residues" evidence="1">
    <location>
        <begin position="511"/>
        <end position="524"/>
    </location>
</feature>
<evidence type="ECO:0000313" key="4">
    <source>
        <dbReference type="Proteomes" id="UP000006727"/>
    </source>
</evidence>
<evidence type="ECO:0000256" key="1">
    <source>
        <dbReference type="SAM" id="MobiDB-lite"/>
    </source>
</evidence>
<dbReference type="Gramene" id="Pp3c3_20920V3.3">
    <property type="protein sequence ID" value="Pp3c3_20920V3.3"/>
    <property type="gene ID" value="Pp3c3_20920"/>
</dbReference>
<feature type="compositionally biased region" description="Low complexity" evidence="1">
    <location>
        <begin position="432"/>
        <end position="452"/>
    </location>
</feature>
<accession>A0A2K1KVE1</accession>
<dbReference type="OrthoDB" id="1934555at2759"/>
<dbReference type="AlphaFoldDB" id="A0A2K1KVE1"/>
<protein>
    <submittedName>
        <fullName evidence="2 3">Uncharacterized protein</fullName>
    </submittedName>
</protein>
<feature type="region of interest" description="Disordered" evidence="1">
    <location>
        <begin position="1"/>
        <end position="51"/>
    </location>
</feature>
<feature type="compositionally biased region" description="Polar residues" evidence="1">
    <location>
        <begin position="31"/>
        <end position="45"/>
    </location>
</feature>
<dbReference type="Proteomes" id="UP000006727">
    <property type="component" value="Chromosome 3"/>
</dbReference>
<feature type="compositionally biased region" description="Polar residues" evidence="1">
    <location>
        <begin position="459"/>
        <end position="479"/>
    </location>
</feature>
<dbReference type="Gramene" id="Pp3c3_20920V3.2">
    <property type="protein sequence ID" value="Pp3c3_20920V3.2"/>
    <property type="gene ID" value="Pp3c3_20920"/>
</dbReference>
<feature type="region of interest" description="Disordered" evidence="1">
    <location>
        <begin position="596"/>
        <end position="702"/>
    </location>
</feature>
<feature type="region of interest" description="Disordered" evidence="1">
    <location>
        <begin position="71"/>
        <end position="96"/>
    </location>
</feature>
<dbReference type="EnsemblPlants" id="Pp3c3_20920V3.3">
    <property type="protein sequence ID" value="Pp3c3_20920V3.3"/>
    <property type="gene ID" value="Pp3c3_20920"/>
</dbReference>
<feature type="compositionally biased region" description="Polar residues" evidence="1">
    <location>
        <begin position="71"/>
        <end position="80"/>
    </location>
</feature>
<dbReference type="EnsemblPlants" id="Pp3c3_20920V3.2">
    <property type="protein sequence ID" value="Pp3c3_20920V3.2"/>
    <property type="gene ID" value="Pp3c3_20920"/>
</dbReference>
<dbReference type="PaxDb" id="3218-PP1S47_299V6.1"/>
<sequence length="858" mass="93677">MDSHSRNLGDIFRIPPPSPSRRDYSLRSCTPKDSNTETSRPQSPWSPCDLQLPSREVNRFSLYESNPPALNRSTYYSGPLSTPPKGTDRSYYSGPLPSPSPLPSYFNSPLPGFSTTTTEAFEFLTGARTHFRWSFSDGSESPEVEFNREISFREDKAEACDPVEGNDDTASLEDGPCPLNSSPSVSNIGEGSEKQIPNGRDHDYVRHEFGIADEVAQHKADMGRASQICELTELNTHTDEIYDLQHVARNEDKDSKAAGVTIDRKHKPFGSIAWDILDDDKNEIAISHLAMVTVPFKWEKTPGKVHSRNSSTSTESYVNEIKVKDSSVAFSFGRDRGFYGGIEKGSEKARNKPLNEEVGASDVNLVAPAMNVLESSTPPPKPIPQKALRSAVPFKWEKEPGKAKFEDRAIPEAVSALSLPPRLVSAAVKRNSSSASATSTKSRSKSITSGIRVRPANRKSANATEADSCRQSQGESLSPPSTPLGVLSRLTLSTTFSSGPLDGKARPSHASGRTSLVSKSGPITQFGTPQYESEEFYCEGRLNSVRSPTSTLSGPDSVPSCNFDKRSHKYPSVTCSHSSSGVSAELLEYWSYVTLPSSSSPSRHPSNDSESRASPQMVSVEDRDDVKTSNNGTLIKLRRKSHTQLASSKPPMSPIRSSQTAPASPSRTEEVNGYSSHYEEFFNGKGSGSSSTSPSELEDELPCAQEEVLIDLEPPTRLPYTIPSPLAQCVVVESEPLSPTPVASKSSACLSKLRFKSGRGSNTTPCLWVQNCSYNAKTRSIGDSYKSPAYKATLELLSPLPNQSKKAESHQSRTVNVRSGSSRRRRVRIVGTLCKSLKHLLQRCTQCSFGRTQIHCCH</sequence>
<dbReference type="Gramene" id="Pp3c3_20920V3.1">
    <property type="protein sequence ID" value="Pp3c3_20920V3.1"/>
    <property type="gene ID" value="Pp3c3_20920"/>
</dbReference>
<dbReference type="EMBL" id="ABEU02000003">
    <property type="protein sequence ID" value="PNR57738.1"/>
    <property type="molecule type" value="Genomic_DNA"/>
</dbReference>
<keyword evidence="4" id="KW-1185">Reference proteome</keyword>
<proteinExistence type="predicted"/>
<feature type="compositionally biased region" description="Polar residues" evidence="1">
    <location>
        <begin position="179"/>
        <end position="189"/>
    </location>
</feature>
<reference evidence="2 4" key="1">
    <citation type="journal article" date="2008" name="Science">
        <title>The Physcomitrella genome reveals evolutionary insights into the conquest of land by plants.</title>
        <authorList>
            <person name="Rensing S."/>
            <person name="Lang D."/>
            <person name="Zimmer A."/>
            <person name="Terry A."/>
            <person name="Salamov A."/>
            <person name="Shapiro H."/>
            <person name="Nishiyama T."/>
            <person name="Perroud P.-F."/>
            <person name="Lindquist E."/>
            <person name="Kamisugi Y."/>
            <person name="Tanahashi T."/>
            <person name="Sakakibara K."/>
            <person name="Fujita T."/>
            <person name="Oishi K."/>
            <person name="Shin-I T."/>
            <person name="Kuroki Y."/>
            <person name="Toyoda A."/>
            <person name="Suzuki Y."/>
            <person name="Hashimoto A."/>
            <person name="Yamaguchi K."/>
            <person name="Sugano A."/>
            <person name="Kohara Y."/>
            <person name="Fujiyama A."/>
            <person name="Anterola A."/>
            <person name="Aoki S."/>
            <person name="Ashton N."/>
            <person name="Barbazuk W.B."/>
            <person name="Barker E."/>
            <person name="Bennetzen J."/>
            <person name="Bezanilla M."/>
            <person name="Blankenship R."/>
            <person name="Cho S.H."/>
            <person name="Dutcher S."/>
            <person name="Estelle M."/>
            <person name="Fawcett J.A."/>
            <person name="Gundlach H."/>
            <person name="Hanada K."/>
            <person name="Heyl A."/>
            <person name="Hicks K.A."/>
            <person name="Hugh J."/>
            <person name="Lohr M."/>
            <person name="Mayer K."/>
            <person name="Melkozernov A."/>
            <person name="Murata T."/>
            <person name="Nelson D."/>
            <person name="Pils B."/>
            <person name="Prigge M."/>
            <person name="Reiss B."/>
            <person name="Renner T."/>
            <person name="Rombauts S."/>
            <person name="Rushton P."/>
            <person name="Sanderfoot A."/>
            <person name="Schween G."/>
            <person name="Shiu S.-H."/>
            <person name="Stueber K."/>
            <person name="Theodoulou F.L."/>
            <person name="Tu H."/>
            <person name="Van de Peer Y."/>
            <person name="Verrier P.J."/>
            <person name="Waters E."/>
            <person name="Wood A."/>
            <person name="Yang L."/>
            <person name="Cove D."/>
            <person name="Cuming A."/>
            <person name="Hasebe M."/>
            <person name="Lucas S."/>
            <person name="Mishler D.B."/>
            <person name="Reski R."/>
            <person name="Grigoriev I."/>
            <person name="Quatrano R.S."/>
            <person name="Boore J.L."/>
        </authorList>
    </citation>
    <scope>NUCLEOTIDE SEQUENCE [LARGE SCALE GENOMIC DNA]</scope>
    <source>
        <strain evidence="3 4">cv. Gransden 2004</strain>
    </source>
</reference>
<feature type="region of interest" description="Disordered" evidence="1">
    <location>
        <begin position="497"/>
        <end position="524"/>
    </location>
</feature>
<name>A0A2K1KVE1_PHYPA</name>
<dbReference type="PANTHER" id="PTHR34371:SF6">
    <property type="entry name" value="MEMBRANE-ASSOCIATED KINASE REGULATOR 6"/>
    <property type="match status" value="1"/>
</dbReference>
<feature type="region of interest" description="Disordered" evidence="1">
    <location>
        <begin position="429"/>
        <end position="484"/>
    </location>
</feature>
<organism evidence="2">
    <name type="scientific">Physcomitrium patens</name>
    <name type="common">Spreading-leaved earth moss</name>
    <name type="synonym">Physcomitrella patens</name>
    <dbReference type="NCBI Taxonomy" id="3218"/>
    <lineage>
        <taxon>Eukaryota</taxon>
        <taxon>Viridiplantae</taxon>
        <taxon>Streptophyta</taxon>
        <taxon>Embryophyta</taxon>
        <taxon>Bryophyta</taxon>
        <taxon>Bryophytina</taxon>
        <taxon>Bryopsida</taxon>
        <taxon>Funariidae</taxon>
        <taxon>Funariales</taxon>
        <taxon>Funariaceae</taxon>
        <taxon>Physcomitrium</taxon>
    </lineage>
</organism>
<feature type="compositionally biased region" description="Polar residues" evidence="1">
    <location>
        <begin position="655"/>
        <end position="666"/>
    </location>
</feature>
<dbReference type="RefSeq" id="XP_024369453.1">
    <property type="nucleotide sequence ID" value="XM_024513685.2"/>
</dbReference>
<dbReference type="KEGG" id="ppp:112279337"/>
<reference evidence="2 4" key="2">
    <citation type="journal article" date="2018" name="Plant J.">
        <title>The Physcomitrella patens chromosome-scale assembly reveals moss genome structure and evolution.</title>
        <authorList>
            <person name="Lang D."/>
            <person name="Ullrich K.K."/>
            <person name="Murat F."/>
            <person name="Fuchs J."/>
            <person name="Jenkins J."/>
            <person name="Haas F.B."/>
            <person name="Piednoel M."/>
            <person name="Gundlach H."/>
            <person name="Van Bel M."/>
            <person name="Meyberg R."/>
            <person name="Vives C."/>
            <person name="Morata J."/>
            <person name="Symeonidi A."/>
            <person name="Hiss M."/>
            <person name="Muchero W."/>
            <person name="Kamisugi Y."/>
            <person name="Saleh O."/>
            <person name="Blanc G."/>
            <person name="Decker E.L."/>
            <person name="van Gessel N."/>
            <person name="Grimwood J."/>
            <person name="Hayes R.D."/>
            <person name="Graham S.W."/>
            <person name="Gunter L.E."/>
            <person name="McDaniel S.F."/>
            <person name="Hoernstein S.N.W."/>
            <person name="Larsson A."/>
            <person name="Li F.W."/>
            <person name="Perroud P.F."/>
            <person name="Phillips J."/>
            <person name="Ranjan P."/>
            <person name="Rokshar D.S."/>
            <person name="Rothfels C.J."/>
            <person name="Schneider L."/>
            <person name="Shu S."/>
            <person name="Stevenson D.W."/>
            <person name="Thummler F."/>
            <person name="Tillich M."/>
            <person name="Villarreal Aguilar J.C."/>
            <person name="Widiez T."/>
            <person name="Wong G.K."/>
            <person name="Wymore A."/>
            <person name="Zhang Y."/>
            <person name="Zimmer A.D."/>
            <person name="Quatrano R.S."/>
            <person name="Mayer K.F.X."/>
            <person name="Goodstein D."/>
            <person name="Casacuberta J.M."/>
            <person name="Vandepoele K."/>
            <person name="Reski R."/>
            <person name="Cuming A.C."/>
            <person name="Tuskan G.A."/>
            <person name="Maumus F."/>
            <person name="Salse J."/>
            <person name="Schmutz J."/>
            <person name="Rensing S.A."/>
        </authorList>
    </citation>
    <scope>NUCLEOTIDE SEQUENCE [LARGE SCALE GENOMIC DNA]</scope>
    <source>
        <strain evidence="3 4">cv. Gransden 2004</strain>
    </source>
</reference>
<dbReference type="GeneID" id="112279337"/>
<reference evidence="3" key="3">
    <citation type="submission" date="2020-12" db="UniProtKB">
        <authorList>
            <consortium name="EnsemblPlants"/>
        </authorList>
    </citation>
    <scope>IDENTIFICATION</scope>
</reference>